<proteinExistence type="inferred from homology"/>
<dbReference type="PANTHER" id="PTHR20426">
    <property type="entry name" value="RIBOSOME BIOGENESIS PROTEIN TSR3 HOMOLOG"/>
    <property type="match status" value="1"/>
</dbReference>
<comment type="similarity">
    <text evidence="6">Belongs to the TDD superfamily. TSR3 family.</text>
</comment>
<reference evidence="10" key="1">
    <citation type="submission" date="2013-11" db="EMBL/GenBank/DDBJ databases">
        <authorList>
            <person name="Aslett M."/>
        </authorList>
    </citation>
    <scope>NUCLEOTIDE SEQUENCE [LARGE SCALE GENOMIC DNA]</scope>
    <source>
        <strain evidence="10">Edinburgh</strain>
    </source>
</reference>
<evidence type="ECO:0000256" key="4">
    <source>
        <dbReference type="ARBA" id="ARBA00022679"/>
    </source>
</evidence>
<dbReference type="AlphaFoldDB" id="A0A5S6QPW5"/>
<dbReference type="InterPro" id="IPR007177">
    <property type="entry name" value="Tsr3_C"/>
</dbReference>
<protein>
    <recommendedName>
        <fullName evidence="6">18S rRNA aminocarboxypropyltransferase</fullName>
        <ecNumber evidence="6">2.5.1.157</ecNumber>
    </recommendedName>
</protein>
<dbReference type="PANTHER" id="PTHR20426:SF0">
    <property type="entry name" value="18S RRNA AMINOCARBOXYPROPYLTRANSFERASE"/>
    <property type="match status" value="1"/>
</dbReference>
<comment type="catalytic activity">
    <reaction evidence="6">
        <text>an N(1)-methylpseudouridine in rRNA + S-adenosyl-L-methionine = N(1)-methyl-N(3)-[(3S)-3-amino-3-carboxypropyl]pseudouridine in rRNA + S-methyl-5'-thioadenosine + H(+)</text>
        <dbReference type="Rhea" id="RHEA:63296"/>
        <dbReference type="Rhea" id="RHEA-COMP:11634"/>
        <dbReference type="Rhea" id="RHEA-COMP:16310"/>
        <dbReference type="ChEBI" id="CHEBI:15378"/>
        <dbReference type="ChEBI" id="CHEBI:17509"/>
        <dbReference type="ChEBI" id="CHEBI:59789"/>
        <dbReference type="ChEBI" id="CHEBI:74890"/>
        <dbReference type="ChEBI" id="CHEBI:146234"/>
        <dbReference type="EC" id="2.5.1.157"/>
    </reaction>
</comment>
<evidence type="ECO:0000256" key="3">
    <source>
        <dbReference type="ARBA" id="ARBA00022552"/>
    </source>
</evidence>
<evidence type="ECO:0000313" key="10">
    <source>
        <dbReference type="Proteomes" id="UP000046395"/>
    </source>
</evidence>
<feature type="binding site" evidence="6">
    <location>
        <position position="97"/>
    </location>
    <ligand>
        <name>S-adenosyl-L-methionine</name>
        <dbReference type="ChEBI" id="CHEBI:59789"/>
    </ligand>
</feature>
<sequence length="218" mass="24079">MAAQSNTDTDLEESNGPSCSNSVKNGELEDKLIRLVLYDFNQCDAKKCSGRKLVRLKAVACLRMSTRFGGITLTPTARCCLKPEDKEIIVKYGLAVVDCSWHQIGQTQFNKVKISHGRLLPYLVAANPVNYGKPFQLSCAEAFAAALYICGFKEQAKTLMGKFKWGHAFLSLNSDYLEEYSACGTVEQILAAQKRNMECQGDQEGPNRDFPPSSSDSD</sequence>
<keyword evidence="2 6" id="KW-0690">Ribosome biogenesis</keyword>
<dbReference type="WBParaSite" id="TMUE_2000008917.1">
    <property type="protein sequence ID" value="TMUE_2000008917.1"/>
    <property type="gene ID" value="WBGene00285409"/>
</dbReference>
<dbReference type="NCBIfam" id="NF002621">
    <property type="entry name" value="PRK02287.1"/>
    <property type="match status" value="1"/>
</dbReference>
<reference evidence="11" key="3">
    <citation type="submission" date="2019-12" db="UniProtKB">
        <authorList>
            <consortium name="WormBaseParasite"/>
        </authorList>
    </citation>
    <scope>IDENTIFICATION</scope>
</reference>
<dbReference type="STRING" id="70415.A0A5S6QPW5"/>
<evidence type="ECO:0000256" key="7">
    <source>
        <dbReference type="SAM" id="MobiDB-lite"/>
    </source>
</evidence>
<dbReference type="WBParaSite" id="TMUE_2000008917.2">
    <property type="protein sequence ID" value="TMUE_2000008917.2"/>
    <property type="gene ID" value="WBGene00285409"/>
</dbReference>
<keyword evidence="4 6" id="KW-0808">Transferase</keyword>
<organism evidence="10 11">
    <name type="scientific">Trichuris muris</name>
    <name type="common">Mouse whipworm</name>
    <dbReference type="NCBI Taxonomy" id="70415"/>
    <lineage>
        <taxon>Eukaryota</taxon>
        <taxon>Metazoa</taxon>
        <taxon>Ecdysozoa</taxon>
        <taxon>Nematoda</taxon>
        <taxon>Enoplea</taxon>
        <taxon>Dorylaimia</taxon>
        <taxon>Trichinellida</taxon>
        <taxon>Trichuridae</taxon>
        <taxon>Trichuris</taxon>
    </lineage>
</organism>
<dbReference type="GO" id="GO:1904047">
    <property type="term" value="F:S-adenosyl-L-methionine binding"/>
    <property type="evidence" value="ECO:0007669"/>
    <property type="project" value="UniProtKB-UniRule"/>
</dbReference>
<dbReference type="Pfam" id="PF04034">
    <property type="entry name" value="Ribo_biogen_C"/>
    <property type="match status" value="1"/>
</dbReference>
<evidence type="ECO:0000256" key="2">
    <source>
        <dbReference type="ARBA" id="ARBA00022517"/>
    </source>
</evidence>
<evidence type="ECO:0000313" key="11">
    <source>
        <dbReference type="WBParaSite" id="TMUE_2000008917.1"/>
    </source>
</evidence>
<feature type="region of interest" description="Disordered" evidence="7">
    <location>
        <begin position="1"/>
        <end position="22"/>
    </location>
</feature>
<comment type="function">
    <text evidence="6">Aminocarboxypropyltransferase that catalyzes the aminocarboxypropyl transfer on pseudouridine in 18S rRNA. It constitutes the last step in biosynthesis of the hypermodified N1-methyl-N3-(3-amino-3-carboxypropyl) pseudouridine (m1acp3-Psi).</text>
</comment>
<feature type="domain" description="16S/18S rRNA aminocarboxypropyltransferase Tsr3 C-terminal" evidence="8">
    <location>
        <begin position="71"/>
        <end position="195"/>
    </location>
</feature>
<accession>A0A5S6QPW5</accession>
<evidence type="ECO:0000259" key="8">
    <source>
        <dbReference type="Pfam" id="PF04034"/>
    </source>
</evidence>
<evidence type="ECO:0000256" key="6">
    <source>
        <dbReference type="HAMAP-Rule" id="MF_03146"/>
    </source>
</evidence>
<feature type="binding site" evidence="6">
    <location>
        <position position="120"/>
    </location>
    <ligand>
        <name>S-adenosyl-L-methionine</name>
        <dbReference type="ChEBI" id="CHEBI:59789"/>
    </ligand>
</feature>
<dbReference type="GO" id="GO:0000455">
    <property type="term" value="P:enzyme-directed rRNA pseudouridine synthesis"/>
    <property type="evidence" value="ECO:0007669"/>
    <property type="project" value="UniProtKB-UniRule"/>
</dbReference>
<name>A0A5S6QPW5_TRIMR</name>
<dbReference type="GO" id="GO:0030490">
    <property type="term" value="P:maturation of SSU-rRNA"/>
    <property type="evidence" value="ECO:0007669"/>
    <property type="project" value="TreeGrafter"/>
</dbReference>
<keyword evidence="1" id="KW-0963">Cytoplasm</keyword>
<keyword evidence="10" id="KW-1185">Reference proteome</keyword>
<reference evidence="10" key="2">
    <citation type="submission" date="2014-03" db="EMBL/GenBank/DDBJ databases">
        <title>The whipworm genome and dual-species transcriptomics of an intimate host-pathogen interaction.</title>
        <authorList>
            <person name="Foth B.J."/>
            <person name="Tsai I.J."/>
            <person name="Reid A.J."/>
            <person name="Bancroft A.J."/>
            <person name="Nichol S."/>
            <person name="Tracey A."/>
            <person name="Holroyd N."/>
            <person name="Cotton J.A."/>
            <person name="Stanley E.J."/>
            <person name="Zarowiecki M."/>
            <person name="Liu J.Z."/>
            <person name="Huckvale T."/>
            <person name="Cooper P.J."/>
            <person name="Grencis R.K."/>
            <person name="Berriman M."/>
        </authorList>
    </citation>
    <scope>NUCLEOTIDE SEQUENCE [LARGE SCALE GENOMIC DNA]</scope>
    <source>
        <strain evidence="10">Edinburgh</strain>
    </source>
</reference>
<evidence type="ECO:0000259" key="9">
    <source>
        <dbReference type="Pfam" id="PF04068"/>
    </source>
</evidence>
<keyword evidence="3 6" id="KW-0698">rRNA processing</keyword>
<keyword evidence="5 6" id="KW-0949">S-adenosyl-L-methionine</keyword>
<feature type="region of interest" description="Disordered" evidence="7">
    <location>
        <begin position="197"/>
        <end position="218"/>
    </location>
</feature>
<dbReference type="GO" id="GO:0106388">
    <property type="term" value="F:rRNA small subunit aminocarboxypropyltransferase activity"/>
    <property type="evidence" value="ECO:0007669"/>
    <property type="project" value="UniProtKB-EC"/>
</dbReference>
<dbReference type="InterPro" id="IPR007209">
    <property type="entry name" value="RNaseL-inhib-like_metal-bd_dom"/>
</dbReference>
<dbReference type="HAMAP" id="MF_01116">
    <property type="entry name" value="TSR3"/>
    <property type="match status" value="1"/>
</dbReference>
<feature type="binding site" evidence="6">
    <location>
        <position position="49"/>
    </location>
    <ligand>
        <name>S-adenosyl-L-methionine</name>
        <dbReference type="ChEBI" id="CHEBI:59789"/>
    </ligand>
</feature>
<dbReference type="Pfam" id="PF04068">
    <property type="entry name" value="Fer4_RLI"/>
    <property type="match status" value="1"/>
</dbReference>
<dbReference type="InterPro" id="IPR022968">
    <property type="entry name" value="Tsr3-like"/>
</dbReference>
<feature type="domain" description="RNase L inhibitor RLI-like possible metal-binding" evidence="9">
    <location>
        <begin position="34"/>
        <end position="65"/>
    </location>
</feature>
<dbReference type="EC" id="2.5.1.157" evidence="6"/>
<dbReference type="Proteomes" id="UP000046395">
    <property type="component" value="Unassembled WGS sequence"/>
</dbReference>
<comment type="caution">
    <text evidence="6">Lacks conserved residue(s) required for the propagation of feature annotation.</text>
</comment>
<evidence type="ECO:0000256" key="5">
    <source>
        <dbReference type="ARBA" id="ARBA00022691"/>
    </source>
</evidence>
<dbReference type="WBParaSite" id="TMUE_2000008917.3">
    <property type="protein sequence ID" value="TMUE_2000008917.3"/>
    <property type="gene ID" value="WBGene00285409"/>
</dbReference>
<evidence type="ECO:0000256" key="1">
    <source>
        <dbReference type="ARBA" id="ARBA00022490"/>
    </source>
</evidence>